<evidence type="ECO:0000313" key="9">
    <source>
        <dbReference type="Proteomes" id="UP001138802"/>
    </source>
</evidence>
<dbReference type="PANTHER" id="PTHR21496">
    <property type="entry name" value="FERREDOXIN-RELATED"/>
    <property type="match status" value="1"/>
</dbReference>
<dbReference type="RefSeq" id="WP_200386767.1">
    <property type="nucleotide sequence ID" value="NZ_NRSD01000003.1"/>
</dbReference>
<dbReference type="Pfam" id="PF00355">
    <property type="entry name" value="Rieske"/>
    <property type="match status" value="1"/>
</dbReference>
<dbReference type="Proteomes" id="UP001138802">
    <property type="component" value="Unassembled WGS sequence"/>
</dbReference>
<protein>
    <submittedName>
        <fullName evidence="8">(2Fe-2S)-binding protein</fullName>
    </submittedName>
</protein>
<comment type="similarity">
    <text evidence="6">Belongs to the bacterial ring-hydroxylating dioxygenase ferredoxin component family.</text>
</comment>
<keyword evidence="1" id="KW-0001">2Fe-2S</keyword>
<evidence type="ECO:0000256" key="3">
    <source>
        <dbReference type="ARBA" id="ARBA00023004"/>
    </source>
</evidence>
<keyword evidence="2" id="KW-0479">Metal-binding</keyword>
<sequence length="113" mass="12521">MDPTYVAVARTDTIAPGRFIKVTVQGQDYLIANTGGHFYAVEDNCSHEDYPLSYGCLDGDRIKCSLHGSRFSLRTGQPLDDPADQPIRTYRLRIAEGQIWLDPSDSDHSDSSA</sequence>
<comment type="caution">
    <text evidence="8">The sequence shown here is derived from an EMBL/GenBank/DDBJ whole genome shotgun (WGS) entry which is preliminary data.</text>
</comment>
<dbReference type="AlphaFoldDB" id="A0A9X0WFX4"/>
<evidence type="ECO:0000313" key="8">
    <source>
        <dbReference type="EMBL" id="MBK1643964.1"/>
    </source>
</evidence>
<dbReference type="SUPFAM" id="SSF50022">
    <property type="entry name" value="ISP domain"/>
    <property type="match status" value="1"/>
</dbReference>
<keyword evidence="3" id="KW-0408">Iron</keyword>
<dbReference type="Gene3D" id="2.102.10.10">
    <property type="entry name" value="Rieske [2Fe-2S] iron-sulphur domain"/>
    <property type="match status" value="1"/>
</dbReference>
<proteinExistence type="inferred from homology"/>
<feature type="domain" description="Rieske" evidence="7">
    <location>
        <begin position="6"/>
        <end position="101"/>
    </location>
</feature>
<dbReference type="GO" id="GO:0051537">
    <property type="term" value="F:2 iron, 2 sulfur cluster binding"/>
    <property type="evidence" value="ECO:0007669"/>
    <property type="project" value="UniProtKB-KW"/>
</dbReference>
<evidence type="ECO:0000256" key="2">
    <source>
        <dbReference type="ARBA" id="ARBA00022723"/>
    </source>
</evidence>
<evidence type="ECO:0000256" key="1">
    <source>
        <dbReference type="ARBA" id="ARBA00022714"/>
    </source>
</evidence>
<dbReference type="InterPro" id="IPR017941">
    <property type="entry name" value="Rieske_2Fe-2S"/>
</dbReference>
<gene>
    <name evidence="8" type="ORF">CKO25_04680</name>
</gene>
<dbReference type="CDD" id="cd03528">
    <property type="entry name" value="Rieske_RO_ferredoxin"/>
    <property type="match status" value="1"/>
</dbReference>
<dbReference type="EMBL" id="NRSD01000003">
    <property type="protein sequence ID" value="MBK1643964.1"/>
    <property type="molecule type" value="Genomic_DNA"/>
</dbReference>
<reference evidence="8 9" key="1">
    <citation type="journal article" date="2020" name="Microorganisms">
        <title>Osmotic Adaptation and Compatible Solute Biosynthesis of Phototrophic Bacteria as Revealed from Genome Analyses.</title>
        <authorList>
            <person name="Imhoff J.F."/>
            <person name="Rahn T."/>
            <person name="Kunzel S."/>
            <person name="Keller A."/>
            <person name="Neulinger S.C."/>
        </authorList>
    </citation>
    <scope>NUCLEOTIDE SEQUENCE [LARGE SCALE GENOMIC DNA]</scope>
    <source>
        <strain evidence="8 9">DSM 21303</strain>
    </source>
</reference>
<keyword evidence="4" id="KW-0411">Iron-sulfur</keyword>
<comment type="cofactor">
    <cofactor evidence="5">
        <name>[2Fe-2S] cluster</name>
        <dbReference type="ChEBI" id="CHEBI:190135"/>
    </cofactor>
</comment>
<evidence type="ECO:0000256" key="6">
    <source>
        <dbReference type="ARBA" id="ARBA00038001"/>
    </source>
</evidence>
<evidence type="ECO:0000256" key="5">
    <source>
        <dbReference type="ARBA" id="ARBA00034078"/>
    </source>
</evidence>
<dbReference type="InterPro" id="IPR036922">
    <property type="entry name" value="Rieske_2Fe-2S_sf"/>
</dbReference>
<organism evidence="8 9">
    <name type="scientific">Thiocapsa imhoffii</name>
    <dbReference type="NCBI Taxonomy" id="382777"/>
    <lineage>
        <taxon>Bacteria</taxon>
        <taxon>Pseudomonadati</taxon>
        <taxon>Pseudomonadota</taxon>
        <taxon>Gammaproteobacteria</taxon>
        <taxon>Chromatiales</taxon>
        <taxon>Chromatiaceae</taxon>
        <taxon>Thiocapsa</taxon>
    </lineage>
</organism>
<keyword evidence="9" id="KW-1185">Reference proteome</keyword>
<dbReference type="GO" id="GO:0046872">
    <property type="term" value="F:metal ion binding"/>
    <property type="evidence" value="ECO:0007669"/>
    <property type="project" value="UniProtKB-KW"/>
</dbReference>
<accession>A0A9X0WFX4</accession>
<name>A0A9X0WFX4_9GAMM</name>
<dbReference type="PROSITE" id="PS51296">
    <property type="entry name" value="RIESKE"/>
    <property type="match status" value="1"/>
</dbReference>
<evidence type="ECO:0000256" key="4">
    <source>
        <dbReference type="ARBA" id="ARBA00023014"/>
    </source>
</evidence>
<evidence type="ECO:0000259" key="7">
    <source>
        <dbReference type="PROSITE" id="PS51296"/>
    </source>
</evidence>
<dbReference type="PANTHER" id="PTHR21496:SF0">
    <property type="entry name" value="RIESKE DOMAIN-CONTAINING PROTEIN"/>
    <property type="match status" value="1"/>
</dbReference>